<dbReference type="GeneID" id="25332413"/>
<evidence type="ECO:0000259" key="2">
    <source>
        <dbReference type="Pfam" id="PF09994"/>
    </source>
</evidence>
<dbReference type="PANTHER" id="PTHR33840:SF1">
    <property type="entry name" value="TLE1 PHOSPHOLIPASE DOMAIN-CONTAINING PROTEIN"/>
    <property type="match status" value="1"/>
</dbReference>
<feature type="region of interest" description="Disordered" evidence="1">
    <location>
        <begin position="484"/>
        <end position="505"/>
    </location>
</feature>
<sequence length="566" mass="65186">MSATRHNKISGNKESNYQSVRPRQAFRIPKNKRLVVCCDGTTDDRNRKEPVTNVARIERFIAAEDNEGKQKITHYLTGVGTADDLLAHHVDQAVASTIGERICQALEFLATHYCPGDEIYLIGFSRGAFTTRCVAQWLHDLGLFAPNWEGSTHHDLKRLYETWIRANQAGKRIDFGDKVVCLHKDVSVRACAVWDTVAEVRNWYLTKKPQQLGSQVTPNIRYAIQALSLDEERINFPAEVWKQYDPQRQTLRQCWFRGFHSDVGGGKGDNSDNNFANLTLIWMCSELAKTGLRFDFQSDDWDMLEKVLLHPMYTQIKTTTLDKKYKAYLPNAVQSADRRSDLPNSRTLGWKAGGLPQGQVRAIKRRPGHGSNETIHWSVSHMASDILFCQKCPKLEGIKRGPEVHQRRYWWKIQEANVELPQERISAEELFILAKLRLPELIEELYKHEGPATEDAVQVKSDHELKGVEARQIRELNQRVNSMTLNKEGPYKRTNFPDNPRHVPTWDANHRRIEHLPVRRSPHQEGQSSSDDGSDQGEPHWSSQVRVDRKSEAMKRRYGDLRNVRR</sequence>
<dbReference type="EMBL" id="KN847322">
    <property type="protein sequence ID" value="KIW51819.1"/>
    <property type="molecule type" value="Genomic_DNA"/>
</dbReference>
<evidence type="ECO:0000313" key="3">
    <source>
        <dbReference type="EMBL" id="KIW51819.1"/>
    </source>
</evidence>
<accession>A0A0D2EVD6</accession>
<feature type="compositionally biased region" description="Basic and acidic residues" evidence="1">
    <location>
        <begin position="546"/>
        <end position="566"/>
    </location>
</feature>
<dbReference type="AlphaFoldDB" id="A0A0D2EVD6"/>
<feature type="compositionally biased region" description="Polar residues" evidence="1">
    <location>
        <begin position="9"/>
        <end position="21"/>
    </location>
</feature>
<dbReference type="InterPro" id="IPR018712">
    <property type="entry name" value="Tle1-like_cat"/>
</dbReference>
<dbReference type="Pfam" id="PF09994">
    <property type="entry name" value="T6SS_Tle1-like_cat"/>
    <property type="match status" value="1"/>
</dbReference>
<dbReference type="SUPFAM" id="SSF53474">
    <property type="entry name" value="alpha/beta-Hydrolases"/>
    <property type="match status" value="1"/>
</dbReference>
<evidence type="ECO:0000313" key="4">
    <source>
        <dbReference type="Proteomes" id="UP000054342"/>
    </source>
</evidence>
<name>A0A0D2EVD6_9EURO</name>
<proteinExistence type="predicted"/>
<feature type="domain" description="T6SS Phospholipase effector Tle1-like catalytic" evidence="2">
    <location>
        <begin position="32"/>
        <end position="286"/>
    </location>
</feature>
<feature type="region of interest" description="Disordered" evidence="1">
    <location>
        <begin position="1"/>
        <end position="23"/>
    </location>
</feature>
<dbReference type="InterPro" id="IPR029058">
    <property type="entry name" value="AB_hydrolase_fold"/>
</dbReference>
<gene>
    <name evidence="3" type="ORF">PV05_10505</name>
</gene>
<dbReference type="RefSeq" id="XP_013312403.1">
    <property type="nucleotide sequence ID" value="XM_013456949.1"/>
</dbReference>
<dbReference type="OrthoDB" id="3162439at2759"/>
<dbReference type="PANTHER" id="PTHR33840">
    <property type="match status" value="1"/>
</dbReference>
<keyword evidence="4" id="KW-1185">Reference proteome</keyword>
<dbReference type="Proteomes" id="UP000054342">
    <property type="component" value="Unassembled WGS sequence"/>
</dbReference>
<reference evidence="3 4" key="1">
    <citation type="submission" date="2015-01" db="EMBL/GenBank/DDBJ databases">
        <title>The Genome Sequence of Exophiala xenobiotica CBS118157.</title>
        <authorList>
            <consortium name="The Broad Institute Genomics Platform"/>
            <person name="Cuomo C."/>
            <person name="de Hoog S."/>
            <person name="Gorbushina A."/>
            <person name="Stielow B."/>
            <person name="Teixiera M."/>
            <person name="Abouelleil A."/>
            <person name="Chapman S.B."/>
            <person name="Priest M."/>
            <person name="Young S.K."/>
            <person name="Wortman J."/>
            <person name="Nusbaum C."/>
            <person name="Birren B."/>
        </authorList>
    </citation>
    <scope>NUCLEOTIDE SEQUENCE [LARGE SCALE GENOMIC DNA]</scope>
    <source>
        <strain evidence="3 4">CBS 118157</strain>
    </source>
</reference>
<feature type="region of interest" description="Disordered" evidence="1">
    <location>
        <begin position="517"/>
        <end position="566"/>
    </location>
</feature>
<organism evidence="3 4">
    <name type="scientific">Exophiala xenobiotica</name>
    <dbReference type="NCBI Taxonomy" id="348802"/>
    <lineage>
        <taxon>Eukaryota</taxon>
        <taxon>Fungi</taxon>
        <taxon>Dikarya</taxon>
        <taxon>Ascomycota</taxon>
        <taxon>Pezizomycotina</taxon>
        <taxon>Eurotiomycetes</taxon>
        <taxon>Chaetothyriomycetidae</taxon>
        <taxon>Chaetothyriales</taxon>
        <taxon>Herpotrichiellaceae</taxon>
        <taxon>Exophiala</taxon>
    </lineage>
</organism>
<dbReference type="HOGENOM" id="CLU_481489_0_0_1"/>
<evidence type="ECO:0000256" key="1">
    <source>
        <dbReference type="SAM" id="MobiDB-lite"/>
    </source>
</evidence>
<protein>
    <recommendedName>
        <fullName evidence="2">T6SS Phospholipase effector Tle1-like catalytic domain-containing protein</fullName>
    </recommendedName>
</protein>